<feature type="domain" description="DUF4549" evidence="1">
    <location>
        <begin position="5"/>
        <end position="145"/>
    </location>
</feature>
<dbReference type="AlphaFoldDB" id="A0AA40LLI9"/>
<sequence length="1079" mass="124421">MDEIYKIASTERIQMLEKELAVQLTELKSQIEEQGTLLGTAHRAYSSVQMPKDISYYRRERELALKKTLQVAESKPLVIQADVMQRELETCLRREYTPENLPLLLLQHYTERITQLALSKYLHMLRWKRFCQHSKIMEQLYPLYKKQVAYIMQEYSDALQRADRLSVARENFLMGKSNPPNLVTREDLTIYTKWLVCHLHSLKTIHHYLQALQYLPISNVLSVAVDEVSEAGQENEKVHADDTNADIQGDTSVSGPMRPEAAFVLPQHTTETEELKPQLRLLLSHFSIPYDVEELRGAAKETELFFLVSQKFQSIFKEQQRMQTFPDYDIGTAKAENWGLAGPGMALKKRANWISFIKIKPKCDPWQKKLLTKLKEQRRIDVLMQLQAKFLKISSPERVTQVLQDHAAKTVMLAPSHPTSMASQGLHQCDYDRIWENIYSNTNLYQNENMKKDDLSMEQNENRPSYLLHQCAGEPVKQETETDHFEMKGIYSIFLACYRYSYARALHLLGLDDGTGPSDEDPVLRRGAYLSFLYLRHLRIRELQRICLGILNYFRSVERTLTINTSGLTLGSWSPPFEESSWVNMAKGGSGTLQGLGARHYVHGTPAEHKVHGTQFMEFSEVENQDDYYSTEAGYVHTQDQQGVHVMYDEALSDLKELETELLLVASHYIEKEKGHKEGSKSNTGQVWGWAHAGVDRFAVLCDLWTWQAALLENKRQLLDCYFEAYQHTLDPEERFALAQVITDVMYRGPRFDLSHPYFIKAYRDECACLRLHLQLLRGILNQHIERQREYVQRLWQEGRPDDSNNFGLPLNIICKQRISINNSCPALKNIYLLEFHPSLGLASCIPRALEHLFQEARHICRPASSGGLALLERRLLQLALDIVAHPGHSRVLVQRTAPERSKVMGDPFLVEEIGLLALKSAAAEDRTKAEMLVRCSWRRFPNFWNFLYKKMAWEMGFEEFHLHLRPVHFEFATHKDKVDYPPPVFITSLLENSDRVDRYSPTTLVLAISEVDDNQVGKFSFYTKEAILKLLFHSGVENMQVTLACQAAQKNALMVAVQHAFYYHTPRGGCPADVKVSL</sequence>
<gene>
    <name evidence="2" type="ORF">QTO34_001241</name>
</gene>
<keyword evidence="3" id="KW-1185">Reference proteome</keyword>
<accession>A0AA40LLI9</accession>
<dbReference type="Pfam" id="PF15082">
    <property type="entry name" value="DUF4549"/>
    <property type="match status" value="1"/>
</dbReference>
<dbReference type="PANTHER" id="PTHR33331">
    <property type="entry name" value="COILED-COIL DOMAIN-CONTAINING PROTEIN 162"/>
    <property type="match status" value="1"/>
</dbReference>
<name>A0AA40LLI9_CNENI</name>
<dbReference type="EMBL" id="JAULJE010000010">
    <property type="protein sequence ID" value="KAK1338131.1"/>
    <property type="molecule type" value="Genomic_DNA"/>
</dbReference>
<evidence type="ECO:0000259" key="1">
    <source>
        <dbReference type="Pfam" id="PF15082"/>
    </source>
</evidence>
<reference evidence="2" key="1">
    <citation type="submission" date="2023-06" db="EMBL/GenBank/DDBJ databases">
        <title>Reference genome for the Northern bat (Eptesicus nilssonii), a most northern bat species.</title>
        <authorList>
            <person name="Laine V.N."/>
            <person name="Pulliainen A.T."/>
            <person name="Lilley T.M."/>
        </authorList>
    </citation>
    <scope>NUCLEOTIDE SEQUENCE</scope>
    <source>
        <strain evidence="2">BLF_Eptnil</strain>
        <tissue evidence="2">Kidney</tissue>
    </source>
</reference>
<dbReference type="PANTHER" id="PTHR33331:SF13">
    <property type="entry name" value="COILED-COIL DOMAIN CONTAINING 162"/>
    <property type="match status" value="1"/>
</dbReference>
<dbReference type="InterPro" id="IPR040401">
    <property type="entry name" value="CCDC162"/>
</dbReference>
<dbReference type="Proteomes" id="UP001177744">
    <property type="component" value="Unassembled WGS sequence"/>
</dbReference>
<evidence type="ECO:0000313" key="2">
    <source>
        <dbReference type="EMBL" id="KAK1338131.1"/>
    </source>
</evidence>
<proteinExistence type="predicted"/>
<organism evidence="2 3">
    <name type="scientific">Cnephaeus nilssonii</name>
    <name type="common">Northern bat</name>
    <name type="synonym">Eptesicus nilssonii</name>
    <dbReference type="NCBI Taxonomy" id="3371016"/>
    <lineage>
        <taxon>Eukaryota</taxon>
        <taxon>Metazoa</taxon>
        <taxon>Chordata</taxon>
        <taxon>Craniata</taxon>
        <taxon>Vertebrata</taxon>
        <taxon>Euteleostomi</taxon>
        <taxon>Mammalia</taxon>
        <taxon>Eutheria</taxon>
        <taxon>Laurasiatheria</taxon>
        <taxon>Chiroptera</taxon>
        <taxon>Yangochiroptera</taxon>
        <taxon>Vespertilionidae</taxon>
        <taxon>Cnephaeus</taxon>
    </lineage>
</organism>
<comment type="caution">
    <text evidence="2">The sequence shown here is derived from an EMBL/GenBank/DDBJ whole genome shotgun (WGS) entry which is preliminary data.</text>
</comment>
<dbReference type="InterPro" id="IPR029376">
    <property type="entry name" value="DUF4549"/>
</dbReference>
<evidence type="ECO:0000313" key="3">
    <source>
        <dbReference type="Proteomes" id="UP001177744"/>
    </source>
</evidence>
<protein>
    <recommendedName>
        <fullName evidence="1">DUF4549 domain-containing protein</fullName>
    </recommendedName>
</protein>